<dbReference type="SUPFAM" id="SSF52540">
    <property type="entry name" value="P-loop containing nucleoside triphosphate hydrolases"/>
    <property type="match status" value="1"/>
</dbReference>
<comment type="caution">
    <text evidence="6">The sequence shown here is derived from an EMBL/GenBank/DDBJ whole genome shotgun (WGS) entry which is preliminary data.</text>
</comment>
<dbReference type="InterPro" id="IPR050763">
    <property type="entry name" value="ABC_transporter_ATP-binding"/>
</dbReference>
<name>A0A0G1J324_9BACT</name>
<dbReference type="CDD" id="cd03230">
    <property type="entry name" value="ABC_DR_subfamily_A"/>
    <property type="match status" value="1"/>
</dbReference>
<evidence type="ECO:0000256" key="2">
    <source>
        <dbReference type="ARBA" id="ARBA00022448"/>
    </source>
</evidence>
<dbReference type="InterPro" id="IPR017871">
    <property type="entry name" value="ABC_transporter-like_CS"/>
</dbReference>
<keyword evidence="2" id="KW-0813">Transport</keyword>
<comment type="similarity">
    <text evidence="1">Belongs to the ABC transporter superfamily.</text>
</comment>
<dbReference type="PROSITE" id="PS00211">
    <property type="entry name" value="ABC_TRANSPORTER_1"/>
    <property type="match status" value="1"/>
</dbReference>
<dbReference type="PANTHER" id="PTHR42711">
    <property type="entry name" value="ABC TRANSPORTER ATP-BINDING PROTEIN"/>
    <property type="match status" value="1"/>
</dbReference>
<accession>A0A0G1J324</accession>
<keyword evidence="4 6" id="KW-0067">ATP-binding</keyword>
<organism evidence="6 7">
    <name type="scientific">Candidatus Woesebacteria bacterium GW2011_GWA2_44_33</name>
    <dbReference type="NCBI Taxonomy" id="1618564"/>
    <lineage>
        <taxon>Bacteria</taxon>
        <taxon>Candidatus Woeseibacteriota</taxon>
    </lineage>
</organism>
<dbReference type="EMBL" id="LCIY01000037">
    <property type="protein sequence ID" value="KKT65718.1"/>
    <property type="molecule type" value="Genomic_DNA"/>
</dbReference>
<dbReference type="Gene3D" id="3.40.50.300">
    <property type="entry name" value="P-loop containing nucleotide triphosphate hydrolases"/>
    <property type="match status" value="1"/>
</dbReference>
<dbReference type="AlphaFoldDB" id="A0A0G1J324"/>
<proteinExistence type="inferred from homology"/>
<evidence type="ECO:0000256" key="1">
    <source>
        <dbReference type="ARBA" id="ARBA00005417"/>
    </source>
</evidence>
<evidence type="ECO:0000259" key="5">
    <source>
        <dbReference type="PROSITE" id="PS50893"/>
    </source>
</evidence>
<dbReference type="SMART" id="SM00382">
    <property type="entry name" value="AAA"/>
    <property type="match status" value="1"/>
</dbReference>
<dbReference type="Proteomes" id="UP000034826">
    <property type="component" value="Unassembled WGS sequence"/>
</dbReference>
<evidence type="ECO:0000313" key="7">
    <source>
        <dbReference type="Proteomes" id="UP000034826"/>
    </source>
</evidence>
<dbReference type="InterPro" id="IPR003593">
    <property type="entry name" value="AAA+_ATPase"/>
</dbReference>
<protein>
    <submittedName>
        <fullName evidence="6">ABC-type transport system, ATP-binding component</fullName>
    </submittedName>
</protein>
<dbReference type="InterPro" id="IPR027417">
    <property type="entry name" value="P-loop_NTPase"/>
</dbReference>
<dbReference type="Pfam" id="PF00005">
    <property type="entry name" value="ABC_tran"/>
    <property type="match status" value="1"/>
</dbReference>
<dbReference type="GO" id="GO:0005524">
    <property type="term" value="F:ATP binding"/>
    <property type="evidence" value="ECO:0007669"/>
    <property type="project" value="UniProtKB-KW"/>
</dbReference>
<reference evidence="6 7" key="1">
    <citation type="journal article" date="2015" name="Nature">
        <title>rRNA introns, odd ribosomes, and small enigmatic genomes across a large radiation of phyla.</title>
        <authorList>
            <person name="Brown C.T."/>
            <person name="Hug L.A."/>
            <person name="Thomas B.C."/>
            <person name="Sharon I."/>
            <person name="Castelle C.J."/>
            <person name="Singh A."/>
            <person name="Wilkins M.J."/>
            <person name="Williams K.H."/>
            <person name="Banfield J.F."/>
        </authorList>
    </citation>
    <scope>NUCLEOTIDE SEQUENCE [LARGE SCALE GENOMIC DNA]</scope>
</reference>
<gene>
    <name evidence="6" type="ORF">UW60_C0037G0003</name>
</gene>
<evidence type="ECO:0000313" key="6">
    <source>
        <dbReference type="EMBL" id="KKT65718.1"/>
    </source>
</evidence>
<dbReference type="InterPro" id="IPR003439">
    <property type="entry name" value="ABC_transporter-like_ATP-bd"/>
</dbReference>
<sequence>MGKTILLVKNLVKRFGKVKAVNNVSFSVKEGEIVGVLGPNGAGKTTTLSMILGNITPSSGSIQVFDMDFEKHREEVLQKMNYSSAYVRAPWRLKVWEHLFVFALLYQIDKPRKRVDQMLKVFKLEKYNNTFCGDLSAGNMARLNLSKAFINEPKFVLLDEPTSSLDPDIADRVRNFIKESRDKFKTTILITSHNMAEIEELCDRVIFMNRGKIIARDTPEGLAKKIKKTKVRLMISDGRKRTISYCKRNNLPIHVNDRYVSIEVGESEIAYLLNGLAAAGVEYSEISIDKPSLEDFFIEEVRNES</sequence>
<dbReference type="PANTHER" id="PTHR42711:SF5">
    <property type="entry name" value="ABC TRANSPORTER ATP-BINDING PROTEIN NATA"/>
    <property type="match status" value="1"/>
</dbReference>
<evidence type="ECO:0000256" key="3">
    <source>
        <dbReference type="ARBA" id="ARBA00022741"/>
    </source>
</evidence>
<dbReference type="GO" id="GO:0016887">
    <property type="term" value="F:ATP hydrolysis activity"/>
    <property type="evidence" value="ECO:0007669"/>
    <property type="project" value="InterPro"/>
</dbReference>
<evidence type="ECO:0000256" key="4">
    <source>
        <dbReference type="ARBA" id="ARBA00022840"/>
    </source>
</evidence>
<feature type="domain" description="ABC transporter" evidence="5">
    <location>
        <begin position="6"/>
        <end position="235"/>
    </location>
</feature>
<dbReference type="PROSITE" id="PS50893">
    <property type="entry name" value="ABC_TRANSPORTER_2"/>
    <property type="match status" value="1"/>
</dbReference>
<keyword evidence="3" id="KW-0547">Nucleotide-binding</keyword>